<evidence type="ECO:0000259" key="1">
    <source>
        <dbReference type="Pfam" id="PF05272"/>
    </source>
</evidence>
<protein>
    <submittedName>
        <fullName evidence="2">Virulence-associated E family protein</fullName>
    </submittedName>
</protein>
<name>F3ZZW5_MAHA5</name>
<dbReference type="InterPro" id="IPR007936">
    <property type="entry name" value="VapE-like_dom"/>
</dbReference>
<evidence type="ECO:0000313" key="2">
    <source>
        <dbReference type="EMBL" id="AEE97962.1"/>
    </source>
</evidence>
<dbReference type="AlphaFoldDB" id="F3ZZW5"/>
<evidence type="ECO:0000313" key="3">
    <source>
        <dbReference type="Proteomes" id="UP000008457"/>
    </source>
</evidence>
<dbReference type="OrthoDB" id="9763644at2"/>
<dbReference type="HOGENOM" id="CLU_018385_1_0_9"/>
<keyword evidence="3" id="KW-1185">Reference proteome</keyword>
<dbReference type="eggNOG" id="COG5545">
    <property type="taxonomic scope" value="Bacteria"/>
</dbReference>
<reference evidence="2 3" key="2">
    <citation type="journal article" date="2011" name="Stand. Genomic Sci.">
        <title>Complete genome sequence of Mahella australiensis type strain (50-1 BON).</title>
        <authorList>
            <person name="Sikorski J."/>
            <person name="Teshima H."/>
            <person name="Nolan M."/>
            <person name="Lucas S."/>
            <person name="Hammon N."/>
            <person name="Deshpande S."/>
            <person name="Cheng J.F."/>
            <person name="Pitluck S."/>
            <person name="Liolios K."/>
            <person name="Pagani I."/>
            <person name="Ivanova N."/>
            <person name="Huntemann M."/>
            <person name="Mavromatis K."/>
            <person name="Ovchinikova G."/>
            <person name="Pati A."/>
            <person name="Tapia R."/>
            <person name="Han C."/>
            <person name="Goodwin L."/>
            <person name="Chen A."/>
            <person name="Palaniappan K."/>
            <person name="Land M."/>
            <person name="Hauser L."/>
            <person name="Ngatchou-Djao O.D."/>
            <person name="Rohde M."/>
            <person name="Pukall R."/>
            <person name="Spring S."/>
            <person name="Abt B."/>
            <person name="Goker M."/>
            <person name="Detter J.C."/>
            <person name="Woyke T."/>
            <person name="Bristow J."/>
            <person name="Markowitz V."/>
            <person name="Hugenholtz P."/>
            <person name="Eisen J.A."/>
            <person name="Kyrpides N.C."/>
            <person name="Klenk H.P."/>
            <person name="Lapidus A."/>
        </authorList>
    </citation>
    <scope>NUCLEOTIDE SEQUENCE [LARGE SCALE GENOMIC DNA]</scope>
    <source>
        <strain evidence="3">DSM 15567 / CIP 107919 / 50-1 BON</strain>
    </source>
</reference>
<dbReference type="PANTHER" id="PTHR34985:SF1">
    <property type="entry name" value="SLR0554 PROTEIN"/>
    <property type="match status" value="1"/>
</dbReference>
<proteinExistence type="predicted"/>
<dbReference type="STRING" id="697281.Mahau_2837"/>
<dbReference type="Proteomes" id="UP000008457">
    <property type="component" value="Chromosome"/>
</dbReference>
<dbReference type="PANTHER" id="PTHR34985">
    <property type="entry name" value="SLR0554 PROTEIN"/>
    <property type="match status" value="1"/>
</dbReference>
<dbReference type="KEGG" id="mas:Mahau_2837"/>
<accession>F3ZZW5</accession>
<organism evidence="2 3">
    <name type="scientific">Mahella australiensis (strain DSM 15567 / CIP 107919 / 50-1 BON)</name>
    <dbReference type="NCBI Taxonomy" id="697281"/>
    <lineage>
        <taxon>Bacteria</taxon>
        <taxon>Bacillati</taxon>
        <taxon>Bacillota</taxon>
        <taxon>Clostridia</taxon>
        <taxon>Thermoanaerobacterales</taxon>
        <taxon>Thermoanaerobacterales Family IV. Incertae Sedis</taxon>
        <taxon>Mahella</taxon>
    </lineage>
</organism>
<gene>
    <name evidence="2" type="ordered locus">Mahau_2837</name>
</gene>
<reference evidence="3" key="1">
    <citation type="submission" date="2010-11" db="EMBL/GenBank/DDBJ databases">
        <title>The complete genome of Mahella australiensis DSM 15567.</title>
        <authorList>
            <consortium name="US DOE Joint Genome Institute (JGI-PGF)"/>
            <person name="Lucas S."/>
            <person name="Copeland A."/>
            <person name="Lapidus A."/>
            <person name="Bruce D."/>
            <person name="Goodwin L."/>
            <person name="Pitluck S."/>
            <person name="Kyrpides N."/>
            <person name="Mavromatis K."/>
            <person name="Pagani I."/>
            <person name="Ivanova N."/>
            <person name="Teshima H."/>
            <person name="Brettin T."/>
            <person name="Detter J.C."/>
            <person name="Han C."/>
            <person name="Tapia R."/>
            <person name="Land M."/>
            <person name="Hauser L."/>
            <person name="Markowitz V."/>
            <person name="Cheng J.-F."/>
            <person name="Hugenholtz P."/>
            <person name="Woyke T."/>
            <person name="Wu D."/>
            <person name="Spring S."/>
            <person name="Pukall R."/>
            <person name="Steenblock K."/>
            <person name="Schneider S."/>
            <person name="Klenk H.-P."/>
            <person name="Eisen J.A."/>
        </authorList>
    </citation>
    <scope>NUCLEOTIDE SEQUENCE [LARGE SCALE GENOMIC DNA]</scope>
    <source>
        <strain evidence="3">DSM 15567 / CIP 107919 / 50-1 BON</strain>
    </source>
</reference>
<dbReference type="InterPro" id="IPR027417">
    <property type="entry name" value="P-loop_NTPase"/>
</dbReference>
<feature type="domain" description="Virulence-associated protein E-like" evidence="1">
    <location>
        <begin position="454"/>
        <end position="672"/>
    </location>
</feature>
<sequence length="795" mass="90969">MKIAVGNSRMDRKWKNRDITWEDFKNTVRTTKRTTETVSEFRKMNRARQDAIKDVGGFVGGVLREGKRRNGYVLCRSMLTLDMDYAKSDTWDMIESLHDWQCCVYSTHKHTPEAPRLRLIVPLSREVSEDEYPALGRMVAKEIGIDLFDDTTYEASRLMYWPSTPSDGEFVFREKDGTLLDPDVYLSKYADWRDTSTWPVSSRQSEIVRRQITRQADPLTKEGAVGAFCRAYSIMEAIEEFLSDVYEPSAIHGRYDYIPADSSAGLVIYDGKFAYSHHATDPACGKLLNSFDLVRIHRFRDLDDKTTEDTPPGKLPSFRAMTELAIKDERVKEQFAEERKAQAKSEFNNENWQKQLELEKNGAVKNTLRNLTLIIENDPALKGIVFNQLSDSLEIKGEVPWQHPSRFWRDADDAQLISYIDSRYGTFSARNYEIAVTKVADDRSYHPIREFIDTLPEWDGIPRVDTLLVDYLGAVDNAYVRSVTRKTLCAAIARVLTPGIKFDSMLVLNGPQGGGKSTLIAKLGGEWFSDSLSLSDTKDKTAAEKLQGYWILEIGELAGLKKAELETLRSFLSRQNDIYRASFGRRATPHMRQCVFFGTTNAEKGYLRDTTGNRRFWPVKTPGNGTKKSWQLAQSEVLQIWAEALAYVKAGEKLYLDPGLEKLAKEEQREAMESDERDGLVRDYLDMLLPEDWDTMDLYERRAYINGTEFGESRKAGVRRRTSVSNLEIWCECFGKDRANCKRMDSNEISAIMSGIGEWKIAPKKERIPLYGPQWVYVRAAVPDSVPRDRALEHV</sequence>
<dbReference type="EMBL" id="CP002360">
    <property type="protein sequence ID" value="AEE97962.1"/>
    <property type="molecule type" value="Genomic_DNA"/>
</dbReference>
<dbReference type="Pfam" id="PF05272">
    <property type="entry name" value="VapE-like_dom"/>
    <property type="match status" value="1"/>
</dbReference>
<dbReference type="RefSeq" id="WP_013782373.1">
    <property type="nucleotide sequence ID" value="NC_015520.1"/>
</dbReference>
<dbReference type="SUPFAM" id="SSF52540">
    <property type="entry name" value="P-loop containing nucleoside triphosphate hydrolases"/>
    <property type="match status" value="1"/>
</dbReference>